<comment type="catalytic activity">
    <reaction evidence="12">
        <text>6-carboxyhexanoyl-[ACP] + L-alanine + H(+) = (8S)-8-amino-7-oxononanoate + holo-[ACP] + CO2</text>
        <dbReference type="Rhea" id="RHEA:42288"/>
        <dbReference type="Rhea" id="RHEA-COMP:9685"/>
        <dbReference type="Rhea" id="RHEA-COMP:9955"/>
        <dbReference type="ChEBI" id="CHEBI:15378"/>
        <dbReference type="ChEBI" id="CHEBI:16526"/>
        <dbReference type="ChEBI" id="CHEBI:57972"/>
        <dbReference type="ChEBI" id="CHEBI:64479"/>
        <dbReference type="ChEBI" id="CHEBI:78846"/>
        <dbReference type="ChEBI" id="CHEBI:149468"/>
        <dbReference type="EC" id="2.3.1.47"/>
    </reaction>
</comment>
<dbReference type="Proteomes" id="UP000030125">
    <property type="component" value="Unassembled WGS sequence"/>
</dbReference>
<comment type="subunit">
    <text evidence="5">Homodimer.</text>
</comment>
<name>A0A0A2EM24_PORCN</name>
<comment type="pathway">
    <text evidence="3">Lipid metabolism.</text>
</comment>
<evidence type="ECO:0000256" key="11">
    <source>
        <dbReference type="ARBA" id="ARBA00033381"/>
    </source>
</evidence>
<dbReference type="PROSITE" id="PS00599">
    <property type="entry name" value="AA_TRANSFER_CLASS_2"/>
    <property type="match status" value="1"/>
</dbReference>
<evidence type="ECO:0000256" key="6">
    <source>
        <dbReference type="ARBA" id="ARBA00013187"/>
    </source>
</evidence>
<evidence type="ECO:0000256" key="2">
    <source>
        <dbReference type="ARBA" id="ARBA00004746"/>
    </source>
</evidence>
<evidence type="ECO:0000313" key="15">
    <source>
        <dbReference type="EMBL" id="KGN78550.1"/>
    </source>
</evidence>
<dbReference type="Gene3D" id="3.40.640.10">
    <property type="entry name" value="Type I PLP-dependent aspartate aminotransferase-like (Major domain)"/>
    <property type="match status" value="1"/>
</dbReference>
<dbReference type="PANTHER" id="PTHR13693:SF100">
    <property type="entry name" value="8-AMINO-7-OXONONANOATE SYNTHASE"/>
    <property type="match status" value="1"/>
</dbReference>
<evidence type="ECO:0000256" key="13">
    <source>
        <dbReference type="RuleBase" id="RU003693"/>
    </source>
</evidence>
<dbReference type="InterPro" id="IPR015422">
    <property type="entry name" value="PyrdxlP-dep_Trfase_small"/>
</dbReference>
<feature type="domain" description="Aminotransferase class I/classII large" evidence="14">
    <location>
        <begin position="41"/>
        <end position="375"/>
    </location>
</feature>
<dbReference type="GO" id="GO:0009102">
    <property type="term" value="P:biotin biosynthetic process"/>
    <property type="evidence" value="ECO:0007669"/>
    <property type="project" value="UniProtKB-KW"/>
</dbReference>
<evidence type="ECO:0000256" key="7">
    <source>
        <dbReference type="ARBA" id="ARBA00022679"/>
    </source>
</evidence>
<organism evidence="15 16">
    <name type="scientific">Porphyromonas cangingivalis</name>
    <dbReference type="NCBI Taxonomy" id="36874"/>
    <lineage>
        <taxon>Bacteria</taxon>
        <taxon>Pseudomonadati</taxon>
        <taxon>Bacteroidota</taxon>
        <taxon>Bacteroidia</taxon>
        <taxon>Bacteroidales</taxon>
        <taxon>Porphyromonadaceae</taxon>
        <taxon>Porphyromonas</taxon>
    </lineage>
</organism>
<comment type="cofactor">
    <cofactor evidence="1 13">
        <name>pyridoxal 5'-phosphate</name>
        <dbReference type="ChEBI" id="CHEBI:597326"/>
    </cofactor>
</comment>
<evidence type="ECO:0000256" key="5">
    <source>
        <dbReference type="ARBA" id="ARBA00011738"/>
    </source>
</evidence>
<dbReference type="InterPro" id="IPR004839">
    <property type="entry name" value="Aminotransferase_I/II_large"/>
</dbReference>
<reference evidence="15 16" key="1">
    <citation type="submission" date="2014-08" db="EMBL/GenBank/DDBJ databases">
        <title>Porphyromonas cangingivalis strain:COT-109_OH1386 Genome sequencing.</title>
        <authorList>
            <person name="Wallis C."/>
            <person name="Deusch O."/>
            <person name="O'Flynn C."/>
            <person name="Davis I."/>
            <person name="Jospin G."/>
            <person name="Darling A.E."/>
            <person name="Coil D.A."/>
            <person name="Alexiev A."/>
            <person name="Horsfall A."/>
            <person name="Kirkwood N."/>
            <person name="Harris S."/>
            <person name="Eisen J.A."/>
        </authorList>
    </citation>
    <scope>NUCLEOTIDE SEQUENCE [LARGE SCALE GENOMIC DNA]</scope>
    <source>
        <strain evidence="16">COT-109 OH1386</strain>
    </source>
</reference>
<dbReference type="InterPro" id="IPR050087">
    <property type="entry name" value="AON_synthase_class-II"/>
</dbReference>
<evidence type="ECO:0000256" key="8">
    <source>
        <dbReference type="ARBA" id="ARBA00022756"/>
    </source>
</evidence>
<comment type="similarity">
    <text evidence="4">Belongs to the class-II pyridoxal-phosphate-dependent aminotransferase family. BioF subfamily.</text>
</comment>
<keyword evidence="16" id="KW-1185">Reference proteome</keyword>
<dbReference type="SUPFAM" id="SSF53383">
    <property type="entry name" value="PLP-dependent transferases"/>
    <property type="match status" value="1"/>
</dbReference>
<dbReference type="GO" id="GO:0008710">
    <property type="term" value="F:8-amino-7-oxononanoate synthase activity"/>
    <property type="evidence" value="ECO:0007669"/>
    <property type="project" value="UniProtKB-EC"/>
</dbReference>
<dbReference type="EMBL" id="JQJD01000060">
    <property type="protein sequence ID" value="KGN78550.1"/>
    <property type="molecule type" value="Genomic_DNA"/>
</dbReference>
<dbReference type="InterPro" id="IPR015421">
    <property type="entry name" value="PyrdxlP-dep_Trfase_major"/>
</dbReference>
<dbReference type="GO" id="GO:0030170">
    <property type="term" value="F:pyridoxal phosphate binding"/>
    <property type="evidence" value="ECO:0007669"/>
    <property type="project" value="InterPro"/>
</dbReference>
<protein>
    <recommendedName>
        <fullName evidence="6">8-amino-7-oxononanoate synthase</fullName>
        <ecNumber evidence="6">2.3.1.47</ecNumber>
    </recommendedName>
    <alternativeName>
        <fullName evidence="10">7-keto-8-amino-pelargonic acid synthase</fullName>
    </alternativeName>
    <alternativeName>
        <fullName evidence="11">8-amino-7-ketopelargonate synthase</fullName>
    </alternativeName>
</protein>
<evidence type="ECO:0000256" key="9">
    <source>
        <dbReference type="ARBA" id="ARBA00022898"/>
    </source>
</evidence>
<dbReference type="EC" id="2.3.1.47" evidence="6"/>
<accession>A0A0A2EM24</accession>
<dbReference type="PANTHER" id="PTHR13693">
    <property type="entry name" value="CLASS II AMINOTRANSFERASE/8-AMINO-7-OXONONANOATE SYNTHASE"/>
    <property type="match status" value="1"/>
</dbReference>
<evidence type="ECO:0000256" key="4">
    <source>
        <dbReference type="ARBA" id="ARBA00010008"/>
    </source>
</evidence>
<keyword evidence="9 13" id="KW-0663">Pyridoxal phosphate</keyword>
<dbReference type="InterPro" id="IPR001917">
    <property type="entry name" value="Aminotrans_II_pyridoxalP_BS"/>
</dbReference>
<sequence>MTDRYSSYNERLDDLRASGVERTLPDLDLAGKWVRHEGRTLLNLSGNGYLGLSDTSELREGFDPWSRQWTSASSRLLTGNDKAYRDFEDLLVSAYGAESALVWDSGYHANSGLIPVLADTDTLIVADRLIHASIIDGIRLSKAEFTRFRHNDIGHLRSILAEKAHSYAKVWIITEALFSMDGDIAPLREIAKIKREYPNAFLYVDEAHSVGVFGDRGLGLSAREEILDDVDVLVGTLGKALGAVGAYSLQKKVLRSLIVSTARPFIYSTALPPITVAWAAHLFRKMMEMDDKRKHLYHLMSYMGVRLGMTVYSQIIPIIIPGNEACAKAAEHLTDLGFYVRPIRKPTVPEGQERLRLSLSADMTIDELSTICDHLLFLRGGLSPIRLIP</sequence>
<dbReference type="AlphaFoldDB" id="A0A0A2EM24"/>
<evidence type="ECO:0000256" key="10">
    <source>
        <dbReference type="ARBA" id="ARBA00032610"/>
    </source>
</evidence>
<dbReference type="STRING" id="36874.HQ34_07870"/>
<evidence type="ECO:0000256" key="12">
    <source>
        <dbReference type="ARBA" id="ARBA00047715"/>
    </source>
</evidence>
<evidence type="ECO:0000256" key="1">
    <source>
        <dbReference type="ARBA" id="ARBA00001933"/>
    </source>
</evidence>
<dbReference type="InterPro" id="IPR015424">
    <property type="entry name" value="PyrdxlP-dep_Trfase"/>
</dbReference>
<evidence type="ECO:0000259" key="14">
    <source>
        <dbReference type="Pfam" id="PF00155"/>
    </source>
</evidence>
<dbReference type="OrthoDB" id="9807157at2"/>
<keyword evidence="7" id="KW-0808">Transferase</keyword>
<evidence type="ECO:0000313" key="16">
    <source>
        <dbReference type="Proteomes" id="UP000030125"/>
    </source>
</evidence>
<keyword evidence="8" id="KW-0093">Biotin biosynthesis</keyword>
<comment type="pathway">
    <text evidence="2">Cofactor biosynthesis; biotin biosynthesis.</text>
</comment>
<dbReference type="Pfam" id="PF00155">
    <property type="entry name" value="Aminotran_1_2"/>
    <property type="match status" value="1"/>
</dbReference>
<dbReference type="eggNOG" id="COG0156">
    <property type="taxonomic scope" value="Bacteria"/>
</dbReference>
<comment type="caution">
    <text evidence="15">The sequence shown here is derived from an EMBL/GenBank/DDBJ whole genome shotgun (WGS) entry which is preliminary data.</text>
</comment>
<dbReference type="Gene3D" id="3.90.1150.10">
    <property type="entry name" value="Aspartate Aminotransferase, domain 1"/>
    <property type="match status" value="1"/>
</dbReference>
<proteinExistence type="inferred from homology"/>
<gene>
    <name evidence="15" type="ORF">HQ35_10080</name>
</gene>
<evidence type="ECO:0000256" key="3">
    <source>
        <dbReference type="ARBA" id="ARBA00005189"/>
    </source>
</evidence>
<dbReference type="RefSeq" id="WP_036852864.1">
    <property type="nucleotide sequence ID" value="NZ_JQJD01000060.1"/>
</dbReference>